<dbReference type="OrthoDB" id="5188615at2"/>
<organism evidence="1 2">
    <name type="scientific">Jiangella alba</name>
    <dbReference type="NCBI Taxonomy" id="561176"/>
    <lineage>
        <taxon>Bacteria</taxon>
        <taxon>Bacillati</taxon>
        <taxon>Actinomycetota</taxon>
        <taxon>Actinomycetes</taxon>
        <taxon>Jiangellales</taxon>
        <taxon>Jiangellaceae</taxon>
        <taxon>Jiangella</taxon>
    </lineage>
</organism>
<dbReference type="EMBL" id="FNUC01000002">
    <property type="protein sequence ID" value="SED79984.1"/>
    <property type="molecule type" value="Genomic_DNA"/>
</dbReference>
<gene>
    <name evidence="1" type="ORF">SAMN04488561_0456</name>
</gene>
<evidence type="ECO:0008006" key="3">
    <source>
        <dbReference type="Google" id="ProtNLM"/>
    </source>
</evidence>
<dbReference type="Proteomes" id="UP000181980">
    <property type="component" value="Unassembled WGS sequence"/>
</dbReference>
<evidence type="ECO:0000313" key="1">
    <source>
        <dbReference type="EMBL" id="SED79984.1"/>
    </source>
</evidence>
<keyword evidence="2" id="KW-1185">Reference proteome</keyword>
<name>A0A1H5DMB1_9ACTN</name>
<reference evidence="2" key="1">
    <citation type="submission" date="2016-10" db="EMBL/GenBank/DDBJ databases">
        <authorList>
            <person name="Varghese N."/>
            <person name="Submissions S."/>
        </authorList>
    </citation>
    <scope>NUCLEOTIDE SEQUENCE [LARGE SCALE GENOMIC DNA]</scope>
    <source>
        <strain evidence="2">DSM 45237</strain>
    </source>
</reference>
<accession>A0A1H5DMB1</accession>
<proteinExistence type="predicted"/>
<dbReference type="RefSeq" id="WP_083289099.1">
    <property type="nucleotide sequence ID" value="NZ_FNUC01000002.1"/>
</dbReference>
<dbReference type="STRING" id="561176.SAMN04488561_0456"/>
<sequence>MVLHAFVDESVASTYIVAVALVPADRVADGRKALRALLQGGQKRLHFSQEGDRRRPEIMTVIERLGAEHRVYTTKNVREARVLCLERLVPDLVAAGVRRLVIERDDSLVTAERRLLFQLCRDLEPELTYTHLRAKEDLLLCLPDAVAWCWARGGGWRARVAAYTSEIAL</sequence>
<evidence type="ECO:0000313" key="2">
    <source>
        <dbReference type="Proteomes" id="UP000181980"/>
    </source>
</evidence>
<protein>
    <recommendedName>
        <fullName evidence="3">DUF3800 domain-containing protein</fullName>
    </recommendedName>
</protein>
<dbReference type="AlphaFoldDB" id="A0A1H5DMB1"/>